<organism evidence="1 2">
    <name type="scientific">Lactobacillus phage 3-521</name>
    <dbReference type="NCBI Taxonomy" id="2510943"/>
    <lineage>
        <taxon>Viruses</taxon>
        <taxon>Duplodnaviria</taxon>
        <taxon>Heunggongvirae</taxon>
        <taxon>Uroviricota</taxon>
        <taxon>Caudoviricetes</taxon>
        <taxon>Herelleviridae</taxon>
        <taxon>Watanabevirus</taxon>
        <taxon>Watanabevirus wv3521</taxon>
    </lineage>
</organism>
<dbReference type="NCBIfam" id="NF033832">
    <property type="entry name" value="sce7726_fam"/>
    <property type="match status" value="1"/>
</dbReference>
<dbReference type="EMBL" id="MK504444">
    <property type="protein sequence ID" value="QBJ03671.1"/>
    <property type="molecule type" value="Genomic_DNA"/>
</dbReference>
<reference evidence="1 2" key="1">
    <citation type="submission" date="2019-02" db="EMBL/GenBank/DDBJ databases">
        <title>Isolation of virulent Lactobacillus brevis phages.</title>
        <authorList>
            <person name="Feyereisen M."/>
            <person name="Mahony J."/>
            <person name="O'Sullivan T."/>
            <person name="van Sinderen D."/>
        </authorList>
    </citation>
    <scope>NUCLEOTIDE SEQUENCE [LARGE SCALE GENOMIC DNA]</scope>
</reference>
<dbReference type="Proteomes" id="UP000309991">
    <property type="component" value="Segment"/>
</dbReference>
<protein>
    <submittedName>
        <fullName evidence="1">Uncharacterized protein</fullName>
    </submittedName>
</protein>
<proteinExistence type="predicted"/>
<evidence type="ECO:0000313" key="1">
    <source>
        <dbReference type="EMBL" id="QBJ03671.1"/>
    </source>
</evidence>
<evidence type="ECO:0000313" key="2">
    <source>
        <dbReference type="Proteomes" id="UP000309991"/>
    </source>
</evidence>
<sequence>MPKVLLEDDLKQAVLQHISLYEYLGDLGRTKVIFEKSVNYGKLIADALVFTDNKGIIGVEIKTEADTLRRLSHQLENYLEICQYVFVFVHSSHLAGVIRLLSKYHYYQVGIIVYDQFGTKVIPGLYREAYFNQEAKLYHALSLLWTKEIRSLLSIMYNQQQTVKAEQYKLKHKIPSLYRQGDIGHHTDISKSLPRSSLIDTYCGIFGYTSGIKIICQVYIDGALDPFKQLQVYNFNDSFNGDISYKVPYKKKGKYRHRK</sequence>
<keyword evidence="2" id="KW-1185">Reference proteome</keyword>
<dbReference type="InterPro" id="IPR047729">
    <property type="entry name" value="Sce7726-like"/>
</dbReference>
<gene>
    <name evidence="1" type="ORF">UCC3521_0133</name>
</gene>
<accession>A0A4Y5FEZ0</accession>
<name>A0A4Y5FEZ0_9CAUD</name>